<feature type="non-terminal residue" evidence="1">
    <location>
        <position position="43"/>
    </location>
</feature>
<dbReference type="Gene3D" id="2.30.40.10">
    <property type="entry name" value="Urease, subunit C, domain 1"/>
    <property type="match status" value="1"/>
</dbReference>
<dbReference type="EMBL" id="BARU01033632">
    <property type="protein sequence ID" value="GAH69620.1"/>
    <property type="molecule type" value="Genomic_DNA"/>
</dbReference>
<dbReference type="InterPro" id="IPR011059">
    <property type="entry name" value="Metal-dep_hydrolase_composite"/>
</dbReference>
<dbReference type="GO" id="GO:0016810">
    <property type="term" value="F:hydrolase activity, acting on carbon-nitrogen (but not peptide) bonds"/>
    <property type="evidence" value="ECO:0007669"/>
    <property type="project" value="InterPro"/>
</dbReference>
<proteinExistence type="predicted"/>
<organism evidence="1">
    <name type="scientific">marine sediment metagenome</name>
    <dbReference type="NCBI Taxonomy" id="412755"/>
    <lineage>
        <taxon>unclassified sequences</taxon>
        <taxon>metagenomes</taxon>
        <taxon>ecological metagenomes</taxon>
    </lineage>
</organism>
<sequence>MTLVTCPRVLVGGTLIDGTGADPVKDSVVVLRDEYIVAAGKKG</sequence>
<comment type="caution">
    <text evidence="1">The sequence shown here is derived from an EMBL/GenBank/DDBJ whole genome shotgun (WGS) entry which is preliminary data.</text>
</comment>
<evidence type="ECO:0000313" key="1">
    <source>
        <dbReference type="EMBL" id="GAH69620.1"/>
    </source>
</evidence>
<gene>
    <name evidence="1" type="ORF">S03H2_52886</name>
</gene>
<accession>X1IK31</accession>
<reference evidence="1" key="1">
    <citation type="journal article" date="2014" name="Front. Microbiol.">
        <title>High frequency of phylogenetically diverse reductive dehalogenase-homologous genes in deep subseafloor sedimentary metagenomes.</title>
        <authorList>
            <person name="Kawai M."/>
            <person name="Futagami T."/>
            <person name="Toyoda A."/>
            <person name="Takaki Y."/>
            <person name="Nishi S."/>
            <person name="Hori S."/>
            <person name="Arai W."/>
            <person name="Tsubouchi T."/>
            <person name="Morono Y."/>
            <person name="Uchiyama I."/>
            <person name="Ito T."/>
            <person name="Fujiyama A."/>
            <person name="Inagaki F."/>
            <person name="Takami H."/>
        </authorList>
    </citation>
    <scope>NUCLEOTIDE SEQUENCE</scope>
    <source>
        <strain evidence="1">Expedition CK06-06</strain>
    </source>
</reference>
<dbReference type="AlphaFoldDB" id="X1IK31"/>
<protein>
    <recommendedName>
        <fullName evidence="2">Amidohydrolase 3 domain-containing protein</fullName>
    </recommendedName>
</protein>
<evidence type="ECO:0008006" key="2">
    <source>
        <dbReference type="Google" id="ProtNLM"/>
    </source>
</evidence>
<name>X1IK31_9ZZZZ</name>